<reference evidence="1" key="1">
    <citation type="journal article" date="2021" name="Proc. Natl. Acad. Sci. U.S.A.">
        <title>A Catalog of Tens of Thousands of Viruses from Human Metagenomes Reveals Hidden Associations with Chronic Diseases.</title>
        <authorList>
            <person name="Tisza M.J."/>
            <person name="Buck C.B."/>
        </authorList>
    </citation>
    <scope>NUCLEOTIDE SEQUENCE</scope>
    <source>
        <strain evidence="1">Cteoh1</strain>
    </source>
</reference>
<sequence>MGEAANLKIKGDFTNMVKGLNLDNLDIGNFDQLIDQKI</sequence>
<proteinExistence type="predicted"/>
<evidence type="ECO:0000313" key="1">
    <source>
        <dbReference type="EMBL" id="DAE19772.1"/>
    </source>
</evidence>
<protein>
    <submittedName>
        <fullName evidence="1">Uncharacterized protein</fullName>
    </submittedName>
</protein>
<accession>A0A8S5QME5</accession>
<name>A0A8S5QME5_9CAUD</name>
<dbReference type="EMBL" id="BK015686">
    <property type="protein sequence ID" value="DAE19772.1"/>
    <property type="molecule type" value="Genomic_DNA"/>
</dbReference>
<organism evidence="1">
    <name type="scientific">Siphoviridae sp. cteoh1</name>
    <dbReference type="NCBI Taxonomy" id="2826407"/>
    <lineage>
        <taxon>Viruses</taxon>
        <taxon>Duplodnaviria</taxon>
        <taxon>Heunggongvirae</taxon>
        <taxon>Uroviricota</taxon>
        <taxon>Caudoviricetes</taxon>
    </lineage>
</organism>